<protein>
    <submittedName>
        <fullName evidence="2">ROK family protein</fullName>
    </submittedName>
</protein>
<dbReference type="SUPFAM" id="SSF53067">
    <property type="entry name" value="Actin-like ATPase domain"/>
    <property type="match status" value="1"/>
</dbReference>
<reference evidence="2" key="1">
    <citation type="submission" date="2020-03" db="EMBL/GenBank/DDBJ databases">
        <title>Draft sequencing of Paenibacilllus sp. S3N08.</title>
        <authorList>
            <person name="Kim D.-U."/>
        </authorList>
    </citation>
    <scope>NUCLEOTIDE SEQUENCE</scope>
    <source>
        <strain evidence="2">S3N08</strain>
    </source>
</reference>
<dbReference type="PANTHER" id="PTHR18964:SF149">
    <property type="entry name" value="BIFUNCTIONAL UDP-N-ACETYLGLUCOSAMINE 2-EPIMERASE_N-ACETYLMANNOSAMINE KINASE"/>
    <property type="match status" value="1"/>
</dbReference>
<name>A0ABX0J463_9BACL</name>
<dbReference type="EMBL" id="JAAOIW010000003">
    <property type="protein sequence ID" value="NHN30205.1"/>
    <property type="molecule type" value="Genomic_DNA"/>
</dbReference>
<comment type="similarity">
    <text evidence="1">Belongs to the ROK (NagC/XylR) family.</text>
</comment>
<evidence type="ECO:0000256" key="1">
    <source>
        <dbReference type="ARBA" id="ARBA00006479"/>
    </source>
</evidence>
<dbReference type="Gene3D" id="3.30.420.40">
    <property type="match status" value="2"/>
</dbReference>
<dbReference type="PANTHER" id="PTHR18964">
    <property type="entry name" value="ROK (REPRESSOR, ORF, KINASE) FAMILY"/>
    <property type="match status" value="1"/>
</dbReference>
<keyword evidence="3" id="KW-1185">Reference proteome</keyword>
<gene>
    <name evidence="2" type="ORF">G9U52_10205</name>
</gene>
<dbReference type="InterPro" id="IPR000600">
    <property type="entry name" value="ROK"/>
</dbReference>
<proteinExistence type="inferred from homology"/>
<organism evidence="2 3">
    <name type="scientific">Paenibacillus agricola</name>
    <dbReference type="NCBI Taxonomy" id="2716264"/>
    <lineage>
        <taxon>Bacteria</taxon>
        <taxon>Bacillati</taxon>
        <taxon>Bacillota</taxon>
        <taxon>Bacilli</taxon>
        <taxon>Bacillales</taxon>
        <taxon>Paenibacillaceae</taxon>
        <taxon>Paenibacillus</taxon>
    </lineage>
</organism>
<dbReference type="Pfam" id="PF00480">
    <property type="entry name" value="ROK"/>
    <property type="match status" value="1"/>
</dbReference>
<evidence type="ECO:0000313" key="2">
    <source>
        <dbReference type="EMBL" id="NHN30205.1"/>
    </source>
</evidence>
<accession>A0ABX0J463</accession>
<evidence type="ECO:0000313" key="3">
    <source>
        <dbReference type="Proteomes" id="UP001165962"/>
    </source>
</evidence>
<dbReference type="RefSeq" id="WP_166148968.1">
    <property type="nucleotide sequence ID" value="NZ_JAAOIW010000003.1"/>
</dbReference>
<comment type="caution">
    <text evidence="2">The sequence shown here is derived from an EMBL/GenBank/DDBJ whole genome shotgun (WGS) entry which is preliminary data.</text>
</comment>
<sequence>MGFLIGIDIGGTNVVCGLTDAAGKLLHKLKQPTEALMGSSHVFDKIKLMVEELLRIAGLGREDISAIGVGTPGFIDPIQGITLFAGNLQWVQVPTAEEIRKRTGIPTYIDNDVRMYVYGEAVCGAAKGYEHVLGITIGTGLAAAVINQGKLYYGGGFMAGELGHIVMPDIPYVCGCGLQGCLETAVSATGIARQATELLQRGRSSILRDWLDGAHEDKLTAAEVSKAYDEGDSLAIEVMNHTGRLLGRGLANAVTLYSPDVIVIGGGVALAGERLFAPMREQLQKSVYRGYWDRLSIVTATMIDDAGIVGSAMSASNRLDV</sequence>
<dbReference type="Proteomes" id="UP001165962">
    <property type="component" value="Unassembled WGS sequence"/>
</dbReference>
<dbReference type="InterPro" id="IPR043129">
    <property type="entry name" value="ATPase_NBD"/>
</dbReference>